<keyword evidence="4 6" id="KW-0472">Membrane</keyword>
<feature type="transmembrane region" description="Helical" evidence="6">
    <location>
        <begin position="273"/>
        <end position="292"/>
    </location>
</feature>
<keyword evidence="3 6" id="KW-1133">Transmembrane helix</keyword>
<feature type="transmembrane region" description="Helical" evidence="6">
    <location>
        <begin position="242"/>
        <end position="261"/>
    </location>
</feature>
<dbReference type="InterPro" id="IPR011701">
    <property type="entry name" value="MFS"/>
</dbReference>
<evidence type="ECO:0000313" key="8">
    <source>
        <dbReference type="Proteomes" id="UP001214603"/>
    </source>
</evidence>
<dbReference type="PANTHER" id="PTHR23507:SF1">
    <property type="entry name" value="FI18259P1-RELATED"/>
    <property type="match status" value="1"/>
</dbReference>
<dbReference type="SUPFAM" id="SSF103473">
    <property type="entry name" value="MFS general substrate transporter"/>
    <property type="match status" value="2"/>
</dbReference>
<evidence type="ECO:0000256" key="1">
    <source>
        <dbReference type="ARBA" id="ARBA00004141"/>
    </source>
</evidence>
<dbReference type="Gene3D" id="1.20.1250.20">
    <property type="entry name" value="MFS general substrate transporter like domains"/>
    <property type="match status" value="2"/>
</dbReference>
<feature type="transmembrane region" description="Helical" evidence="6">
    <location>
        <begin position="142"/>
        <end position="161"/>
    </location>
</feature>
<dbReference type="EMBL" id="CP119935">
    <property type="protein sequence ID" value="WFD03011.1"/>
    <property type="molecule type" value="Genomic_DNA"/>
</dbReference>
<reference evidence="7" key="1">
    <citation type="submission" date="2023-03" db="EMBL/GenBank/DDBJ databases">
        <title>Mating type loci evolution in Malassezia.</title>
        <authorList>
            <person name="Coelho M.A."/>
        </authorList>
    </citation>
    <scope>NUCLEOTIDE SEQUENCE</scope>
    <source>
        <strain evidence="7">CBS 7876</strain>
    </source>
</reference>
<evidence type="ECO:0000256" key="4">
    <source>
        <dbReference type="ARBA" id="ARBA00023136"/>
    </source>
</evidence>
<comment type="subcellular location">
    <subcellularLocation>
        <location evidence="1">Membrane</location>
        <topology evidence="1">Multi-pass membrane protein</topology>
    </subcellularLocation>
</comment>
<evidence type="ECO:0000256" key="6">
    <source>
        <dbReference type="SAM" id="Phobius"/>
    </source>
</evidence>
<feature type="transmembrane region" description="Helical" evidence="6">
    <location>
        <begin position="516"/>
        <end position="536"/>
    </location>
</feature>
<evidence type="ECO:0000256" key="3">
    <source>
        <dbReference type="ARBA" id="ARBA00022989"/>
    </source>
</evidence>
<feature type="transmembrane region" description="Helical" evidence="6">
    <location>
        <begin position="415"/>
        <end position="438"/>
    </location>
</feature>
<feature type="transmembrane region" description="Helical" evidence="6">
    <location>
        <begin position="202"/>
        <end position="222"/>
    </location>
</feature>
<dbReference type="GO" id="GO:0022857">
    <property type="term" value="F:transmembrane transporter activity"/>
    <property type="evidence" value="ECO:0007669"/>
    <property type="project" value="InterPro"/>
</dbReference>
<proteinExistence type="predicted"/>
<feature type="region of interest" description="Disordered" evidence="5">
    <location>
        <begin position="470"/>
        <end position="493"/>
    </location>
</feature>
<keyword evidence="8" id="KW-1185">Reference proteome</keyword>
<feature type="transmembrane region" description="Helical" evidence="6">
    <location>
        <begin position="608"/>
        <end position="629"/>
    </location>
</feature>
<gene>
    <name evidence="7" type="ORF">MOBT1_001700</name>
</gene>
<organism evidence="7 8">
    <name type="scientific">Malassezia obtusa</name>
    <dbReference type="NCBI Taxonomy" id="76774"/>
    <lineage>
        <taxon>Eukaryota</taxon>
        <taxon>Fungi</taxon>
        <taxon>Dikarya</taxon>
        <taxon>Basidiomycota</taxon>
        <taxon>Ustilaginomycotina</taxon>
        <taxon>Malasseziomycetes</taxon>
        <taxon>Malasseziales</taxon>
        <taxon>Malasseziaceae</taxon>
        <taxon>Malassezia</taxon>
    </lineage>
</organism>
<dbReference type="AlphaFoldDB" id="A0AAF0E0E7"/>
<feature type="transmembrane region" description="Helical" evidence="6">
    <location>
        <begin position="542"/>
        <end position="564"/>
    </location>
</feature>
<evidence type="ECO:0008006" key="9">
    <source>
        <dbReference type="Google" id="ProtNLM"/>
    </source>
</evidence>
<protein>
    <recommendedName>
        <fullName evidence="9">Major facilitator superfamily (MFS) profile domain-containing protein</fullName>
    </recommendedName>
</protein>
<feature type="transmembrane region" description="Helical" evidence="6">
    <location>
        <begin position="576"/>
        <end position="596"/>
    </location>
</feature>
<dbReference type="Proteomes" id="UP001214603">
    <property type="component" value="Chromosome 2"/>
</dbReference>
<evidence type="ECO:0000313" key="7">
    <source>
        <dbReference type="EMBL" id="WFD03011.1"/>
    </source>
</evidence>
<name>A0AAF0E0E7_9BASI</name>
<accession>A0AAF0E0E7</accession>
<sequence length="645" mass="69099">MRRRTSESSVSLATSRGTGAQLPAHGAGPYSLVDSTEVQEPLVQEAIEHEEEEAGAPHTAEDLAWLGALPWYRRPHPAWLYPLILFFSLAGGILLAPRLEMYLALICDEMGLERAPSASGRPHIPSQACRQSPAAQRQLSTLQLVLLLTNGVGCAFSAGFWSRLSDRTGRNVVMMVNILGILIMDIIVLIVARVPLHSLPMGAYFLAIGSTIEGSLGGYSAVNAMSQCYISDVTPSGTRARLFSLMTGVMFAGIAVGPTIGGYLTVATGDVSATLWTSTVLHASIVLALPFFPESLSRERREKARQQRAEARDAAPPDASLTQRFQDTVLAPLHSLRILKPEKIEAGYSAVPRDTDAPADVHLSMPHSCGARGGAWDINLLLIAAAYFLESATIAIVPIKIQYVQLVFNWDSEMLGFFMSFTALTRMVMLVVVLPVLLRLVHRPLASIVLPQDAQDEAHVTSPTALDAEGRAVPPDGAARPAPDEAAWTADEHRTEQQWTQRAKLLRLMHDSRMDVRLAVGSALLTAVACVVTGVARSTWLFLFAVLLTAIGGGVGSAVTSLALALIRDPDDAGRLFGALAVLGTVSSSIVGPYLFTTTFRWSAATQPSLVFFVITGMQVLVALAVLAVRLRTPASLGGLPPRPG</sequence>
<feature type="transmembrane region" description="Helical" evidence="6">
    <location>
        <begin position="380"/>
        <end position="403"/>
    </location>
</feature>
<dbReference type="InterPro" id="IPR036259">
    <property type="entry name" value="MFS_trans_sf"/>
</dbReference>
<feature type="compositionally biased region" description="Polar residues" evidence="5">
    <location>
        <begin position="7"/>
        <end position="18"/>
    </location>
</feature>
<evidence type="ECO:0000256" key="5">
    <source>
        <dbReference type="SAM" id="MobiDB-lite"/>
    </source>
</evidence>
<dbReference type="PANTHER" id="PTHR23507">
    <property type="entry name" value="ZGC:174356"/>
    <property type="match status" value="1"/>
</dbReference>
<dbReference type="Pfam" id="PF07690">
    <property type="entry name" value="MFS_1"/>
    <property type="match status" value="1"/>
</dbReference>
<feature type="transmembrane region" description="Helical" evidence="6">
    <location>
        <begin position="78"/>
        <end position="96"/>
    </location>
</feature>
<dbReference type="GO" id="GO:0016020">
    <property type="term" value="C:membrane"/>
    <property type="evidence" value="ECO:0007669"/>
    <property type="project" value="UniProtKB-SubCell"/>
</dbReference>
<feature type="transmembrane region" description="Helical" evidence="6">
    <location>
        <begin position="173"/>
        <end position="196"/>
    </location>
</feature>
<evidence type="ECO:0000256" key="2">
    <source>
        <dbReference type="ARBA" id="ARBA00022692"/>
    </source>
</evidence>
<keyword evidence="2 6" id="KW-0812">Transmembrane</keyword>
<feature type="region of interest" description="Disordered" evidence="5">
    <location>
        <begin position="1"/>
        <end position="30"/>
    </location>
</feature>